<evidence type="ECO:0000313" key="11">
    <source>
        <dbReference type="Proteomes" id="UP000247389"/>
    </source>
</evidence>
<evidence type="ECO:0000313" key="4">
    <source>
        <dbReference type="EMBL" id="SDI70432.1"/>
    </source>
</evidence>
<evidence type="ECO:0000313" key="9">
    <source>
        <dbReference type="Proteomes" id="UP000198945"/>
    </source>
</evidence>
<evidence type="ECO:0000313" key="5">
    <source>
        <dbReference type="EMBL" id="SET03165.1"/>
    </source>
</evidence>
<dbReference type="EMBL" id="FNEH01000012">
    <property type="protein sequence ID" value="SDI70432.1"/>
    <property type="molecule type" value="Genomic_DNA"/>
</dbReference>
<dbReference type="EMBL" id="QICM01000010">
    <property type="protein sequence ID" value="PXV66711.1"/>
    <property type="molecule type" value="Genomic_DNA"/>
</dbReference>
<reference evidence="8 10" key="2">
    <citation type="submission" date="2016-10" db="EMBL/GenBank/DDBJ databases">
        <authorList>
            <person name="Varghese N."/>
            <person name="Submissions S."/>
        </authorList>
    </citation>
    <scope>NUCLEOTIDE SEQUENCE [LARGE SCALE GENOMIC DNA]</scope>
    <source>
        <strain evidence="2 14">WG10</strain>
        <strain evidence="3 10">WG2</strain>
        <strain evidence="5 8">WG5</strain>
    </source>
</reference>
<reference evidence="1 11" key="3">
    <citation type="submission" date="2018-04" db="EMBL/GenBank/DDBJ databases">
        <title>Subsurface microbial communities from deep shales in Ohio and West Virginia, USA.</title>
        <authorList>
            <person name="Wrighton K."/>
        </authorList>
    </citation>
    <scope>NUCLEOTIDE SEQUENCE [LARGE SCALE GENOMIC DNA]</scope>
    <source>
        <strain evidence="7 12">DSMZ 11287</strain>
        <strain evidence="1 11">MSL28</strain>
    </source>
</reference>
<dbReference type="EMBL" id="SOEF01000005">
    <property type="protein sequence ID" value="TDX46517.1"/>
    <property type="molecule type" value="Genomic_DNA"/>
</dbReference>
<dbReference type="EMBL" id="SOAA01000007">
    <property type="protein sequence ID" value="TDS32393.1"/>
    <property type="molecule type" value="Genomic_DNA"/>
</dbReference>
<dbReference type="Proteomes" id="UP000198945">
    <property type="component" value="Unassembled WGS sequence"/>
</dbReference>
<evidence type="ECO:0000313" key="14">
    <source>
        <dbReference type="Proteomes" id="UP000324896"/>
    </source>
</evidence>
<evidence type="ECO:0000313" key="2">
    <source>
        <dbReference type="EMBL" id="SDC28379.1"/>
    </source>
</evidence>
<evidence type="ECO:0000313" key="12">
    <source>
        <dbReference type="Proteomes" id="UP000295472"/>
    </source>
</evidence>
<dbReference type="Proteomes" id="UP000324896">
    <property type="component" value="Unassembled WGS sequence"/>
</dbReference>
<dbReference type="EMBL" id="FMYT01000004">
    <property type="protein sequence ID" value="SDC28379.1"/>
    <property type="molecule type" value="Genomic_DNA"/>
</dbReference>
<gene>
    <name evidence="6" type="ORF">BY453_10768</name>
    <name evidence="7" type="ORF">C7954_10533</name>
    <name evidence="1" type="ORF">C8C78_11047</name>
    <name evidence="2" type="ORF">SAMN04488597_10458</name>
    <name evidence="3" type="ORF">SAMN04488598_1194</name>
    <name evidence="5" type="ORF">SAMN04515652_11840</name>
    <name evidence="4" type="ORF">SAMN04515654_11234</name>
</gene>
<evidence type="ECO:0000313" key="13">
    <source>
        <dbReference type="Proteomes" id="UP000295758"/>
    </source>
</evidence>
<dbReference type="EMBL" id="FOHG01000018">
    <property type="protein sequence ID" value="SET03165.1"/>
    <property type="molecule type" value="Genomic_DNA"/>
</dbReference>
<evidence type="ECO:0000313" key="6">
    <source>
        <dbReference type="EMBL" id="TDS32393.1"/>
    </source>
</evidence>
<name>A0A1G6KBB2_9FIRM</name>
<dbReference type="Proteomes" id="UP000295472">
    <property type="component" value="Unassembled WGS sequence"/>
</dbReference>
<protein>
    <submittedName>
        <fullName evidence="2">Uncharacterized protein</fullName>
    </submittedName>
</protein>
<evidence type="ECO:0000313" key="10">
    <source>
        <dbReference type="Proteomes" id="UP000199519"/>
    </source>
</evidence>
<organism evidence="2 14">
    <name type="scientific">Halanaerobium congolense</name>
    <dbReference type="NCBI Taxonomy" id="54121"/>
    <lineage>
        <taxon>Bacteria</taxon>
        <taxon>Bacillati</taxon>
        <taxon>Bacillota</taxon>
        <taxon>Clostridia</taxon>
        <taxon>Halanaerobiales</taxon>
        <taxon>Halanaerobiaceae</taxon>
        <taxon>Halanaerobium</taxon>
    </lineage>
</organism>
<dbReference type="EMBL" id="FNBJ01000019">
    <property type="protein sequence ID" value="SDF66413.1"/>
    <property type="molecule type" value="Genomic_DNA"/>
</dbReference>
<dbReference type="STRING" id="54121.SAMN04515653_11145"/>
<dbReference type="AlphaFoldDB" id="A0A1G6KBB2"/>
<accession>A0A1G6KBB2</accession>
<keyword evidence="10" id="KW-1185">Reference proteome</keyword>
<evidence type="ECO:0000313" key="1">
    <source>
        <dbReference type="EMBL" id="PXV66711.1"/>
    </source>
</evidence>
<reference evidence="4 9" key="1">
    <citation type="submission" date="2016-10" db="EMBL/GenBank/DDBJ databases">
        <authorList>
            <person name="de Groot N.N."/>
        </authorList>
    </citation>
    <scope>NUCLEOTIDE SEQUENCE [LARGE SCALE GENOMIC DNA]</scope>
    <source>
        <strain evidence="4 9">WG7</strain>
    </source>
</reference>
<evidence type="ECO:0000313" key="3">
    <source>
        <dbReference type="EMBL" id="SDF66413.1"/>
    </source>
</evidence>
<dbReference type="Proteomes" id="UP000247389">
    <property type="component" value="Unassembled WGS sequence"/>
</dbReference>
<sequence length="40" mass="4826">MLFILVGVFVKIKRVIIINYKILYKERVVINERKGPCYKK</sequence>
<evidence type="ECO:0000313" key="7">
    <source>
        <dbReference type="EMBL" id="TDX46517.1"/>
    </source>
</evidence>
<reference evidence="6 13" key="4">
    <citation type="submission" date="2019-03" db="EMBL/GenBank/DDBJ databases">
        <title>Deep subsurface shale carbon reservoir microbial communities from Ohio and West Virginia, USA.</title>
        <authorList>
            <person name="Wrighton K."/>
        </authorList>
    </citation>
    <scope>NUCLEOTIDE SEQUENCE [LARGE SCALE GENOMIC DNA]</scope>
    <source>
        <strain evidence="6 13">UTICA-S4D12</strain>
    </source>
</reference>
<evidence type="ECO:0000313" key="8">
    <source>
        <dbReference type="Proteomes" id="UP000198612"/>
    </source>
</evidence>
<dbReference type="Proteomes" id="UP000199519">
    <property type="component" value="Unassembled WGS sequence"/>
</dbReference>
<dbReference type="Proteomes" id="UP000295758">
    <property type="component" value="Unassembled WGS sequence"/>
</dbReference>
<proteinExistence type="predicted"/>
<dbReference type="Proteomes" id="UP000198612">
    <property type="component" value="Unassembled WGS sequence"/>
</dbReference>